<reference evidence="1" key="1">
    <citation type="journal article" date="2011" name="J. Am. Chem. Soc.">
        <title>Biosynthesis of the allylmalonyl-CoA extender unit for the FK506 polyketide synthase proceeds through a dedicated polyketide synthase and facilitates the mutasynthesis of analogues.</title>
        <authorList>
            <person name="Mo S."/>
            <person name="Kim D.H."/>
            <person name="Lee J.H."/>
            <person name="Park J.W."/>
            <person name="Basnet D.B."/>
            <person name="Ban Y.H."/>
            <person name="Yoo Y.J."/>
            <person name="Chen S.W."/>
            <person name="Park S.R."/>
            <person name="Choi E.A."/>
            <person name="Kim E."/>
            <person name="Jin Y.Y."/>
            <person name="Lee S.K."/>
            <person name="Park J.Y."/>
            <person name="Liu Y."/>
            <person name="Lee M.O."/>
            <person name="Lee K.S."/>
            <person name="Kim S.J."/>
            <person name="Kim D."/>
            <person name="Park B.C."/>
            <person name="Lee S.G."/>
            <person name="Kwon H.J."/>
            <person name="Suh J.W."/>
            <person name="Moore B.S."/>
            <person name="Lim S.K."/>
            <person name="Yoon Y.J."/>
        </authorList>
    </citation>
    <scope>NUCLEOTIDE SEQUENCE</scope>
    <source>
        <strain evidence="1">KCTC 9225</strain>
    </source>
</reference>
<sequence length="48" mass="4987">MTSGTLFLRSRCRAGTSGAPVAPVAPVEWNADVSDVSWDGDGHEEPAS</sequence>
<protein>
    <submittedName>
        <fullName evidence="1">Putative integral membrane protein</fullName>
    </submittedName>
</protein>
<dbReference type="EMBL" id="HM116536">
    <property type="protein sequence ID" value="ADU56293.1"/>
    <property type="molecule type" value="Genomic_DNA"/>
</dbReference>
<dbReference type="AlphaFoldDB" id="E9KTE2"/>
<evidence type="ECO:0000313" key="1">
    <source>
        <dbReference type="EMBL" id="ADU56293.1"/>
    </source>
</evidence>
<accession>E9KTE2</accession>
<gene>
    <name evidence="1" type="ORF">Tcs_SK_058</name>
</gene>
<proteinExistence type="predicted"/>
<name>E9KTE2_STRKN</name>
<organism evidence="1">
    <name type="scientific">Streptomyces kanamyceticus</name>
    <dbReference type="NCBI Taxonomy" id="1967"/>
    <lineage>
        <taxon>Bacteria</taxon>
        <taxon>Bacillati</taxon>
        <taxon>Actinomycetota</taxon>
        <taxon>Actinomycetes</taxon>
        <taxon>Kitasatosporales</taxon>
        <taxon>Streptomycetaceae</taxon>
        <taxon>Streptomyces</taxon>
    </lineage>
</organism>